<dbReference type="GO" id="GO:0031047">
    <property type="term" value="P:regulatory ncRNA-mediated gene silencing"/>
    <property type="evidence" value="ECO:0007669"/>
    <property type="project" value="InterPro"/>
</dbReference>
<feature type="region of interest" description="Disordered" evidence="2">
    <location>
        <begin position="46"/>
        <end position="65"/>
    </location>
</feature>
<keyword evidence="5" id="KW-1185">Reference proteome</keyword>
<dbReference type="PANTHER" id="PTHR46602:SF1">
    <property type="entry name" value="PROTEIN SUPPRESSOR OF GENE SILENCING 3"/>
    <property type="match status" value="1"/>
</dbReference>
<evidence type="ECO:0000256" key="2">
    <source>
        <dbReference type="SAM" id="MobiDB-lite"/>
    </source>
</evidence>
<dbReference type="Pfam" id="PF03468">
    <property type="entry name" value="XS"/>
    <property type="match status" value="1"/>
</dbReference>
<dbReference type="InterPro" id="IPR005380">
    <property type="entry name" value="XS_domain"/>
</dbReference>
<evidence type="ECO:0000313" key="5">
    <source>
        <dbReference type="Proteomes" id="UP000822688"/>
    </source>
</evidence>
<feature type="domain" description="XS" evidence="3">
    <location>
        <begin position="397"/>
        <end position="510"/>
    </location>
</feature>
<evidence type="ECO:0000313" key="4">
    <source>
        <dbReference type="EMBL" id="KAG0572467.1"/>
    </source>
</evidence>
<feature type="compositionally biased region" description="Polar residues" evidence="2">
    <location>
        <begin position="83"/>
        <end position="93"/>
    </location>
</feature>
<dbReference type="InterPro" id="IPR038588">
    <property type="entry name" value="XS_domain_sf"/>
</dbReference>
<evidence type="ECO:0000256" key="1">
    <source>
        <dbReference type="SAM" id="Coils"/>
    </source>
</evidence>
<evidence type="ECO:0000259" key="3">
    <source>
        <dbReference type="Pfam" id="PF03468"/>
    </source>
</evidence>
<accession>A0A8T0HNU1</accession>
<sequence length="724" mass="81577">MIAIALDLKPKRLDMAFCLILSDRGMSYSPGLSESSWNVDPVAAGPSQPLNGWDDPVDGWELQPSYNSGYGEYNNNGKAPFDTASNGSSSFTKVKSRKGGMNRQEYSTPPHPGGRGGRGGRGAGRGGGTANRGGRGGRGGTFIGGRGGAKSQLQGAWGQSNNNFRQYEDYGGGARGWEANGGGCQAPSWSPENGWQQVGGNNGGLSESSSRSAPSKGSNNAWHQGSRASSTGSNLGQQAGDTGGGNVEVYDYPASPFSDSQCSDLDHVEDDSDDAFFSDDSYIQESHEDQKKIKWFRDFFQDLDSMNNDQLNEHDRQWHCPACKGGPGAIDWFRGLAPLATHARTMRSRRVKLHRKFAEVLEEELRTRRSGAPCVESVQGVFGKWKGVNDERDSRQQLVIWPPILVIQNTQLDQDDEGKWIGMGNKELLDMFKDYNPLKPRHAYGPLGHRGMSLLIFSDSPAGYHDAVRLSNHFINLRRGRDDWHRPSKLIFRPGGNRILYGYLAVKEDLDIFNRHSKGKTLVKYEVRKLQEVVVEPMQRMEQENQQMQSLQNEHNTLKKTVSETSRILELRGEELQILRDRAEKQHAENKRQLADMEEFYQQESAQWADDLATKNSEMQKFRDDFDKIYSSRCQELEAQRSSLPNNQEQQTLMTDSILQKTKEVEGSLLEAQDFENKLKELEQQHHERRVQFQKQQHETALAFEQQIKTERTKFLHSFEKQML</sequence>
<feature type="compositionally biased region" description="Polar residues" evidence="2">
    <location>
        <begin position="221"/>
        <end position="240"/>
    </location>
</feature>
<feature type="coiled-coil region" evidence="1">
    <location>
        <begin position="538"/>
        <end position="600"/>
    </location>
</feature>
<dbReference type="EMBL" id="CM026426">
    <property type="protein sequence ID" value="KAG0572467.1"/>
    <property type="molecule type" value="Genomic_DNA"/>
</dbReference>
<reference evidence="4" key="1">
    <citation type="submission" date="2020-06" db="EMBL/GenBank/DDBJ databases">
        <title>WGS assembly of Ceratodon purpureus strain R40.</title>
        <authorList>
            <person name="Carey S.B."/>
            <person name="Jenkins J."/>
            <person name="Shu S."/>
            <person name="Lovell J.T."/>
            <person name="Sreedasyam A."/>
            <person name="Maumus F."/>
            <person name="Tiley G.P."/>
            <person name="Fernandez-Pozo N."/>
            <person name="Barry K."/>
            <person name="Chen C."/>
            <person name="Wang M."/>
            <person name="Lipzen A."/>
            <person name="Daum C."/>
            <person name="Saski C.A."/>
            <person name="Payton A.C."/>
            <person name="Mcbreen J.C."/>
            <person name="Conrad R.E."/>
            <person name="Kollar L.M."/>
            <person name="Olsson S."/>
            <person name="Huttunen S."/>
            <person name="Landis J.B."/>
            <person name="Wickett N.J."/>
            <person name="Johnson M.G."/>
            <person name="Rensing S.A."/>
            <person name="Grimwood J."/>
            <person name="Schmutz J."/>
            <person name="Mcdaniel S.F."/>
        </authorList>
    </citation>
    <scope>NUCLEOTIDE SEQUENCE</scope>
    <source>
        <strain evidence="4">R40</strain>
    </source>
</reference>
<dbReference type="InterPro" id="IPR044287">
    <property type="entry name" value="SGS3"/>
</dbReference>
<feature type="compositionally biased region" description="Low complexity" evidence="2">
    <location>
        <begin position="193"/>
        <end position="220"/>
    </location>
</feature>
<feature type="compositionally biased region" description="Polar residues" evidence="2">
    <location>
        <begin position="151"/>
        <end position="160"/>
    </location>
</feature>
<keyword evidence="1" id="KW-0175">Coiled coil</keyword>
<feature type="compositionally biased region" description="Gly residues" evidence="2">
    <location>
        <begin position="113"/>
        <end position="148"/>
    </location>
</feature>
<dbReference type="PANTHER" id="PTHR46602">
    <property type="entry name" value="PROTEIN SUPPRESSOR OF GENE SILENCING 3"/>
    <property type="match status" value="1"/>
</dbReference>
<comment type="caution">
    <text evidence="4">The sequence shown here is derived from an EMBL/GenBank/DDBJ whole genome shotgun (WGS) entry which is preliminary data.</text>
</comment>
<feature type="region of interest" description="Disordered" evidence="2">
    <location>
        <begin position="178"/>
        <end position="253"/>
    </location>
</feature>
<dbReference type="GO" id="GO:0051607">
    <property type="term" value="P:defense response to virus"/>
    <property type="evidence" value="ECO:0007669"/>
    <property type="project" value="InterPro"/>
</dbReference>
<dbReference type="Proteomes" id="UP000822688">
    <property type="component" value="Chromosome V"/>
</dbReference>
<feature type="region of interest" description="Disordered" evidence="2">
    <location>
        <begin position="71"/>
        <end position="160"/>
    </location>
</feature>
<dbReference type="Gene3D" id="3.30.70.2890">
    <property type="entry name" value="XS domain"/>
    <property type="match status" value="1"/>
</dbReference>
<organism evidence="4 5">
    <name type="scientific">Ceratodon purpureus</name>
    <name type="common">Fire moss</name>
    <name type="synonym">Dicranum purpureum</name>
    <dbReference type="NCBI Taxonomy" id="3225"/>
    <lineage>
        <taxon>Eukaryota</taxon>
        <taxon>Viridiplantae</taxon>
        <taxon>Streptophyta</taxon>
        <taxon>Embryophyta</taxon>
        <taxon>Bryophyta</taxon>
        <taxon>Bryophytina</taxon>
        <taxon>Bryopsida</taxon>
        <taxon>Dicranidae</taxon>
        <taxon>Pseudoditrichales</taxon>
        <taxon>Ditrichaceae</taxon>
        <taxon>Ceratodon</taxon>
    </lineage>
</organism>
<protein>
    <recommendedName>
        <fullName evidence="3">XS domain-containing protein</fullName>
    </recommendedName>
</protein>
<proteinExistence type="predicted"/>
<gene>
    <name evidence="4" type="ORF">KC19_VG097900</name>
</gene>
<name>A0A8T0HNU1_CERPU</name>
<dbReference type="AlphaFoldDB" id="A0A8T0HNU1"/>
<feature type="coiled-coil region" evidence="1">
    <location>
        <begin position="665"/>
        <end position="699"/>
    </location>
</feature>